<dbReference type="PANTHER" id="PTHR10670">
    <property type="entry name" value="DNA POLYMERASE EPSILON CATALYTIC SUBUNIT A"/>
    <property type="match status" value="1"/>
</dbReference>
<dbReference type="GO" id="GO:0045004">
    <property type="term" value="P:DNA replication proofreading"/>
    <property type="evidence" value="ECO:0007669"/>
    <property type="project" value="TreeGrafter"/>
</dbReference>
<dbReference type="GO" id="GO:0006287">
    <property type="term" value="P:base-excision repair, gap-filling"/>
    <property type="evidence" value="ECO:0007669"/>
    <property type="project" value="TreeGrafter"/>
</dbReference>
<dbReference type="Proteomes" id="UP000807469">
    <property type="component" value="Unassembled WGS sequence"/>
</dbReference>
<gene>
    <name evidence="2" type="ORF">BDN70DRAFT_946275</name>
</gene>
<comment type="function">
    <text evidence="1">DNA polymerase II participates in chromosomal DNA replication.</text>
</comment>
<dbReference type="Gene3D" id="3.30.420.10">
    <property type="entry name" value="Ribonuclease H-like superfamily/Ribonuclease H"/>
    <property type="match status" value="1"/>
</dbReference>
<dbReference type="GO" id="GO:0006297">
    <property type="term" value="P:nucleotide-excision repair, DNA gap filling"/>
    <property type="evidence" value="ECO:0007669"/>
    <property type="project" value="TreeGrafter"/>
</dbReference>
<keyword evidence="1" id="KW-0411">Iron-sulfur</keyword>
<keyword evidence="1" id="KW-0239">DNA-directed DNA polymerase</keyword>
<accession>A0A9P5YJG5</accession>
<dbReference type="GO" id="GO:0051539">
    <property type="term" value="F:4 iron, 4 sulfur cluster binding"/>
    <property type="evidence" value="ECO:0007669"/>
    <property type="project" value="UniProtKB-KW"/>
</dbReference>
<comment type="similarity">
    <text evidence="1">Belongs to the DNA polymerase type-B family.</text>
</comment>
<keyword evidence="1" id="KW-0004">4Fe-4S</keyword>
<proteinExistence type="inferred from homology"/>
<dbReference type="OrthoDB" id="3048069at2759"/>
<dbReference type="GO" id="GO:0003677">
    <property type="term" value="F:DNA binding"/>
    <property type="evidence" value="ECO:0007669"/>
    <property type="project" value="UniProtKB-KW"/>
</dbReference>
<dbReference type="GO" id="GO:0008310">
    <property type="term" value="F:single-stranded DNA 3'-5' DNA exonuclease activity"/>
    <property type="evidence" value="ECO:0007669"/>
    <property type="project" value="TreeGrafter"/>
</dbReference>
<dbReference type="GO" id="GO:0008622">
    <property type="term" value="C:epsilon DNA polymerase complex"/>
    <property type="evidence" value="ECO:0007669"/>
    <property type="project" value="InterPro"/>
</dbReference>
<dbReference type="EMBL" id="MU156362">
    <property type="protein sequence ID" value="KAF9470053.1"/>
    <property type="molecule type" value="Genomic_DNA"/>
</dbReference>
<dbReference type="InterPro" id="IPR012337">
    <property type="entry name" value="RNaseH-like_sf"/>
</dbReference>
<evidence type="ECO:0000256" key="1">
    <source>
        <dbReference type="RuleBase" id="RU365029"/>
    </source>
</evidence>
<evidence type="ECO:0000313" key="2">
    <source>
        <dbReference type="EMBL" id="KAF9470053.1"/>
    </source>
</evidence>
<keyword evidence="3" id="KW-1185">Reference proteome</keyword>
<protein>
    <recommendedName>
        <fullName evidence="1">DNA polymerase epsilon catalytic subunit</fullName>
        <ecNumber evidence="1">2.7.7.7</ecNumber>
    </recommendedName>
</protein>
<dbReference type="InterPro" id="IPR036397">
    <property type="entry name" value="RNaseH_sf"/>
</dbReference>
<comment type="catalytic activity">
    <reaction evidence="1">
        <text>DNA(n) + a 2'-deoxyribonucleoside 5'-triphosphate = DNA(n+1) + diphosphate</text>
        <dbReference type="Rhea" id="RHEA:22508"/>
        <dbReference type="Rhea" id="RHEA-COMP:17339"/>
        <dbReference type="Rhea" id="RHEA-COMP:17340"/>
        <dbReference type="ChEBI" id="CHEBI:33019"/>
        <dbReference type="ChEBI" id="CHEBI:61560"/>
        <dbReference type="ChEBI" id="CHEBI:173112"/>
        <dbReference type="EC" id="2.7.7.7"/>
    </reaction>
</comment>
<dbReference type="AlphaFoldDB" id="A0A9P5YJG5"/>
<keyword evidence="1" id="KW-0548">Nucleotidyltransferase</keyword>
<name>A0A9P5YJG5_9AGAR</name>
<dbReference type="GO" id="GO:0008270">
    <property type="term" value="F:zinc ion binding"/>
    <property type="evidence" value="ECO:0007669"/>
    <property type="project" value="UniProtKB-KW"/>
</dbReference>
<dbReference type="InterPro" id="IPR029703">
    <property type="entry name" value="POL2"/>
</dbReference>
<keyword evidence="1" id="KW-0235">DNA replication</keyword>
<keyword evidence="1" id="KW-0863">Zinc-finger</keyword>
<organism evidence="2 3">
    <name type="scientific">Pholiota conissans</name>
    <dbReference type="NCBI Taxonomy" id="109636"/>
    <lineage>
        <taxon>Eukaryota</taxon>
        <taxon>Fungi</taxon>
        <taxon>Dikarya</taxon>
        <taxon>Basidiomycota</taxon>
        <taxon>Agaricomycotina</taxon>
        <taxon>Agaricomycetes</taxon>
        <taxon>Agaricomycetidae</taxon>
        <taxon>Agaricales</taxon>
        <taxon>Agaricineae</taxon>
        <taxon>Strophariaceae</taxon>
        <taxon>Pholiota</taxon>
    </lineage>
</organism>
<dbReference type="EC" id="2.7.7.7" evidence="1"/>
<dbReference type="GO" id="GO:0006272">
    <property type="term" value="P:leading strand elongation"/>
    <property type="evidence" value="ECO:0007669"/>
    <property type="project" value="TreeGrafter"/>
</dbReference>
<evidence type="ECO:0000313" key="3">
    <source>
        <dbReference type="Proteomes" id="UP000807469"/>
    </source>
</evidence>
<comment type="subcellular location">
    <subcellularLocation>
        <location evidence="1">Nucleus</location>
    </subcellularLocation>
</comment>
<dbReference type="SUPFAM" id="SSF53098">
    <property type="entry name" value="Ribonuclease H-like"/>
    <property type="match status" value="1"/>
</dbReference>
<sequence length="106" mass="12398">MFLEIGIAKDPEDEHKSRVHMDCFHWVKRDSDFPQGSQGLKAVTVNLGYNHIELDPELMIRCTMEYPQKLLLDIPYFIFNAVATYCLYMKYVHPFVFTLTTSFLCA</sequence>
<keyword evidence="1" id="KW-0238">DNA-binding</keyword>
<dbReference type="GO" id="GO:0003887">
    <property type="term" value="F:DNA-directed DNA polymerase activity"/>
    <property type="evidence" value="ECO:0007669"/>
    <property type="project" value="UniProtKB-KW"/>
</dbReference>
<keyword evidence="1" id="KW-0808">Transferase</keyword>
<dbReference type="GO" id="GO:0000278">
    <property type="term" value="P:mitotic cell cycle"/>
    <property type="evidence" value="ECO:0007669"/>
    <property type="project" value="TreeGrafter"/>
</dbReference>
<comment type="cofactor">
    <cofactor evidence="1">
        <name>[4Fe-4S] cluster</name>
        <dbReference type="ChEBI" id="CHEBI:49883"/>
    </cofactor>
</comment>
<comment type="caution">
    <text evidence="2">The sequence shown here is derived from an EMBL/GenBank/DDBJ whole genome shotgun (WGS) entry which is preliminary data.</text>
</comment>
<keyword evidence="1" id="KW-0539">Nucleus</keyword>
<keyword evidence="1" id="KW-0408">Iron</keyword>
<keyword evidence="1" id="KW-0479">Metal-binding</keyword>
<dbReference type="PANTHER" id="PTHR10670:SF0">
    <property type="entry name" value="DNA POLYMERASE EPSILON CATALYTIC SUBUNIT A"/>
    <property type="match status" value="1"/>
</dbReference>
<reference evidence="2" key="1">
    <citation type="submission" date="2020-11" db="EMBL/GenBank/DDBJ databases">
        <authorList>
            <consortium name="DOE Joint Genome Institute"/>
            <person name="Ahrendt S."/>
            <person name="Riley R."/>
            <person name="Andreopoulos W."/>
            <person name="Labutti K."/>
            <person name="Pangilinan J."/>
            <person name="Ruiz-Duenas F.J."/>
            <person name="Barrasa J.M."/>
            <person name="Sanchez-Garcia M."/>
            <person name="Camarero S."/>
            <person name="Miyauchi S."/>
            <person name="Serrano A."/>
            <person name="Linde D."/>
            <person name="Babiker R."/>
            <person name="Drula E."/>
            <person name="Ayuso-Fernandez I."/>
            <person name="Pacheco R."/>
            <person name="Padilla G."/>
            <person name="Ferreira P."/>
            <person name="Barriuso J."/>
            <person name="Kellner H."/>
            <person name="Castanera R."/>
            <person name="Alfaro M."/>
            <person name="Ramirez L."/>
            <person name="Pisabarro A.G."/>
            <person name="Kuo A."/>
            <person name="Tritt A."/>
            <person name="Lipzen A."/>
            <person name="He G."/>
            <person name="Yan M."/>
            <person name="Ng V."/>
            <person name="Cullen D."/>
            <person name="Martin F."/>
            <person name="Rosso M.-N."/>
            <person name="Henrissat B."/>
            <person name="Hibbett D."/>
            <person name="Martinez A.T."/>
            <person name="Grigoriev I.V."/>
        </authorList>
    </citation>
    <scope>NUCLEOTIDE SEQUENCE</scope>
    <source>
        <strain evidence="2">CIRM-BRFM 674</strain>
    </source>
</reference>
<keyword evidence="1" id="KW-0862">Zinc</keyword>